<dbReference type="STRING" id="118062.MCBB_0215"/>
<keyword evidence="1 3" id="KW-0808">Transferase</keyword>
<evidence type="ECO:0000256" key="3">
    <source>
        <dbReference type="HAMAP-Rule" id="MF_01257"/>
    </source>
</evidence>
<gene>
    <name evidence="3 4" type="primary">cofD</name>
    <name evidence="4" type="ORF">MCBB_0215</name>
</gene>
<dbReference type="HAMAP" id="MF_01257">
    <property type="entry name" value="CofD"/>
    <property type="match status" value="1"/>
</dbReference>
<evidence type="ECO:0000313" key="4">
    <source>
        <dbReference type="EMBL" id="SCG84803.1"/>
    </source>
</evidence>
<comment type="catalytic activity">
    <reaction evidence="3">
        <text>(2S)-lactyl-2-diphospho-5'-guanosine + 7,8-didemethyl-8-hydroxy-5-deazariboflavin = oxidized coenzyme F420-0 + GMP + H(+)</text>
        <dbReference type="Rhea" id="RHEA:63444"/>
        <dbReference type="ChEBI" id="CHEBI:15378"/>
        <dbReference type="ChEBI" id="CHEBI:58115"/>
        <dbReference type="ChEBI" id="CHEBI:59435"/>
        <dbReference type="ChEBI" id="CHEBI:59904"/>
        <dbReference type="ChEBI" id="CHEBI:59907"/>
        <dbReference type="EC" id="2.7.8.28"/>
    </reaction>
</comment>
<dbReference type="InterPro" id="IPR038136">
    <property type="entry name" value="CofD-like_dom_sf"/>
</dbReference>
<dbReference type="InterPro" id="IPR010115">
    <property type="entry name" value="FbiA/CofD"/>
</dbReference>
<dbReference type="Gene3D" id="3.40.50.10680">
    <property type="entry name" value="CofD-like domains"/>
    <property type="match status" value="1"/>
</dbReference>
<reference evidence="4 5" key="1">
    <citation type="submission" date="2016-08" db="EMBL/GenBank/DDBJ databases">
        <authorList>
            <person name="Seilhamer J.J."/>
        </authorList>
    </citation>
    <scope>NUCLEOTIDE SEQUENCE [LARGE SCALE GENOMIC DNA]</scope>
    <source>
        <strain evidence="4">Buetzberg</strain>
    </source>
</reference>
<dbReference type="SUPFAM" id="SSF142338">
    <property type="entry name" value="CofD-like"/>
    <property type="match status" value="1"/>
</dbReference>
<feature type="binding site" evidence="3">
    <location>
        <position position="49"/>
    </location>
    <ligand>
        <name>7,8-didemethyl-8-hydroxy-5-deazariboflavin</name>
        <dbReference type="ChEBI" id="CHEBI:59904"/>
    </ligand>
</feature>
<dbReference type="InterPro" id="IPR002882">
    <property type="entry name" value="CofD"/>
</dbReference>
<feature type="binding site" evidence="3">
    <location>
        <position position="88"/>
    </location>
    <ligand>
        <name>7,8-didemethyl-8-hydroxy-5-deazariboflavin</name>
        <dbReference type="ChEBI" id="CHEBI:59904"/>
    </ligand>
</feature>
<name>A0A1D3KZU4_9EURY</name>
<dbReference type="CDD" id="cd07186">
    <property type="entry name" value="CofD_like"/>
    <property type="match status" value="1"/>
</dbReference>
<comment type="pathway">
    <text evidence="3">Cofactor biosynthesis; coenzyme F420 biosynthesis.</text>
</comment>
<dbReference type="GO" id="GO:0000287">
    <property type="term" value="F:magnesium ion binding"/>
    <property type="evidence" value="ECO:0007669"/>
    <property type="project" value="InterPro"/>
</dbReference>
<dbReference type="PANTHER" id="PTHR43007:SF1">
    <property type="entry name" value="2-PHOSPHO-L-LACTATE TRANSFERASE"/>
    <property type="match status" value="1"/>
</dbReference>
<dbReference type="GO" id="GO:0043743">
    <property type="term" value="F:LPPG:FO 2-phospho-L-lactate transferase activity"/>
    <property type="evidence" value="ECO:0007669"/>
    <property type="project" value="UniProtKB-EC"/>
</dbReference>
<protein>
    <recommendedName>
        <fullName evidence="3">2-phospho-L-lactate transferase</fullName>
        <ecNumber evidence="3">2.7.8.28</ecNumber>
    </recommendedName>
    <alternativeName>
        <fullName evidence="3">EPPG:FO PEP transferase</fullName>
    </alternativeName>
</protein>
<dbReference type="OrthoDB" id="59563at2157"/>
<dbReference type="AlphaFoldDB" id="A0A1D3KZU4"/>
<dbReference type="KEGG" id="mcub:MCBB_0215"/>
<organism evidence="4 5">
    <name type="scientific">Methanobacterium congolense</name>
    <dbReference type="NCBI Taxonomy" id="118062"/>
    <lineage>
        <taxon>Archaea</taxon>
        <taxon>Methanobacteriati</taxon>
        <taxon>Methanobacteriota</taxon>
        <taxon>Methanomada group</taxon>
        <taxon>Methanobacteria</taxon>
        <taxon>Methanobacteriales</taxon>
        <taxon>Methanobacteriaceae</taxon>
        <taxon>Methanobacterium</taxon>
    </lineage>
</organism>
<dbReference type="GeneID" id="30411079"/>
<evidence type="ECO:0000256" key="1">
    <source>
        <dbReference type="ARBA" id="ARBA00022679"/>
    </source>
</evidence>
<dbReference type="NCBIfam" id="TIGR01819">
    <property type="entry name" value="F420_cofD"/>
    <property type="match status" value="1"/>
</dbReference>
<dbReference type="RefSeq" id="WP_071905877.1">
    <property type="nucleotide sequence ID" value="NZ_LT607756.1"/>
</dbReference>
<evidence type="ECO:0000313" key="5">
    <source>
        <dbReference type="Proteomes" id="UP000094707"/>
    </source>
</evidence>
<dbReference type="Gene3D" id="1.10.8.240">
    <property type="entry name" value="CofD-like domain"/>
    <property type="match status" value="1"/>
</dbReference>
<comment type="subunit">
    <text evidence="3">Homodimer.</text>
</comment>
<dbReference type="Pfam" id="PF01933">
    <property type="entry name" value="CofD"/>
    <property type="match status" value="1"/>
</dbReference>
<dbReference type="EC" id="2.7.8.28" evidence="3"/>
<keyword evidence="5" id="KW-1185">Reference proteome</keyword>
<dbReference type="PATRIC" id="fig|129848.4.peg.223"/>
<comment type="function">
    <text evidence="3">Catalyzes the transfer of the 2-phospholactate moiety from (2S)-lactyl-2-diphospho-5'-guanosine to 7,8-didemethyl-8-hydroxy-5-deazariboflavin (FO) with the formation of oxidized coenzyme F420-0 and GMP.</text>
</comment>
<keyword evidence="2 3" id="KW-0460">Magnesium</keyword>
<dbReference type="PANTHER" id="PTHR43007">
    <property type="entry name" value="2-PHOSPHO-L-LACTATE TRANSFERASE"/>
    <property type="match status" value="1"/>
</dbReference>
<dbReference type="Proteomes" id="UP000094707">
    <property type="component" value="Chromosome I"/>
</dbReference>
<accession>A0A1D3KZU4</accession>
<dbReference type="GO" id="GO:0052645">
    <property type="term" value="P:F420-0 metabolic process"/>
    <property type="evidence" value="ECO:0007669"/>
    <property type="project" value="UniProtKB-UniRule"/>
</dbReference>
<dbReference type="UniPathway" id="UPA00071"/>
<sequence>MITILSGGTGTPKLIQGITQILNPEEINVIVNTLENSYFSGVYVAADIDTVMYTLAGLINEETWYGIEGDTFITHETLKEIKCPETLRIGDRDRATKIQKTLLMEKYPLSTAVDIQRTAMGIESRIIPMSNQDSHINIVTDEGDMEFHEFLIERSGKPEVLDIQYNTVEPSPGLIEAIEEADTVVIGPSNPVTSIGPIISMDGVVDALKKAHVTAVSPIIGGSPVSGPAAKFMGALGYEVSCYGVASLYCDFLDRFIIDVEDVNYKEEIERLISDVVVTKTNMRNIGDKVMLARSILGEIL</sequence>
<proteinExistence type="inferred from homology"/>
<evidence type="ECO:0000256" key="2">
    <source>
        <dbReference type="ARBA" id="ARBA00022842"/>
    </source>
</evidence>
<dbReference type="EMBL" id="LT607756">
    <property type="protein sequence ID" value="SCG84803.1"/>
    <property type="molecule type" value="Genomic_DNA"/>
</dbReference>
<comment type="cofactor">
    <cofactor evidence="3">
        <name>Mg(2+)</name>
        <dbReference type="ChEBI" id="CHEBI:18420"/>
    </cofactor>
</comment>
<comment type="similarity">
    <text evidence="3">Belongs to the CofD family.</text>
</comment>